<reference evidence="1" key="2">
    <citation type="submission" date="2020-09" db="EMBL/GenBank/DDBJ databases">
        <authorList>
            <person name="Sun Q."/>
            <person name="Zhou Y."/>
        </authorList>
    </citation>
    <scope>NUCLEOTIDE SEQUENCE</scope>
    <source>
        <strain evidence="1">CGMCC 1.15095</strain>
    </source>
</reference>
<evidence type="ECO:0008006" key="3">
    <source>
        <dbReference type="Google" id="ProtNLM"/>
    </source>
</evidence>
<reference evidence="1" key="1">
    <citation type="journal article" date="2014" name="Int. J. Syst. Evol. Microbiol.">
        <title>Complete genome sequence of Corynebacterium casei LMG S-19264T (=DSM 44701T), isolated from a smear-ripened cheese.</title>
        <authorList>
            <consortium name="US DOE Joint Genome Institute (JGI-PGF)"/>
            <person name="Walter F."/>
            <person name="Albersmeier A."/>
            <person name="Kalinowski J."/>
            <person name="Ruckert C."/>
        </authorList>
    </citation>
    <scope>NUCLEOTIDE SEQUENCE</scope>
    <source>
        <strain evidence="1">CGMCC 1.15095</strain>
    </source>
</reference>
<gene>
    <name evidence="1" type="ORF">GCM10011494_09590</name>
</gene>
<evidence type="ECO:0000313" key="2">
    <source>
        <dbReference type="Proteomes" id="UP000608154"/>
    </source>
</evidence>
<dbReference type="Proteomes" id="UP000608154">
    <property type="component" value="Unassembled WGS sequence"/>
</dbReference>
<accession>A0A916TRQ4</accession>
<dbReference type="InterPro" id="IPR018697">
    <property type="entry name" value="DUF2199"/>
</dbReference>
<proteinExistence type="predicted"/>
<sequence>MIRFFRRKAKGAPPETGGISLRLLQRDWRCTCCGETHRGLMDLAAMAPDPWPEERTYEPNAALRLDSNFLSEDFCVLEGGHFMIRAVLEIPVHGIAQPWGFGCWTSLFRANFDKYLAGFDSGDYGDEVLWPGWLCNRLTGYSEEESEALEVHPRPDRQRPLLIVRSEDSLLGRAQRNGVTADAMLELFSAYGHGPTAH</sequence>
<comment type="caution">
    <text evidence="1">The sequence shown here is derived from an EMBL/GenBank/DDBJ whole genome shotgun (WGS) entry which is preliminary data.</text>
</comment>
<dbReference type="RefSeq" id="WP_188768949.1">
    <property type="nucleotide sequence ID" value="NZ_BMHK01000004.1"/>
</dbReference>
<dbReference type="Pfam" id="PF09965">
    <property type="entry name" value="DUF2199"/>
    <property type="match status" value="1"/>
</dbReference>
<protein>
    <recommendedName>
        <fullName evidence="3">DUF2199 domain-containing protein</fullName>
    </recommendedName>
</protein>
<dbReference type="EMBL" id="BMHK01000004">
    <property type="protein sequence ID" value="GGB93244.1"/>
    <property type="molecule type" value="Genomic_DNA"/>
</dbReference>
<name>A0A916TRQ4_9SPHN</name>
<organism evidence="1 2">
    <name type="scientific">Novosphingobium endophyticum</name>
    <dbReference type="NCBI Taxonomy" id="1955250"/>
    <lineage>
        <taxon>Bacteria</taxon>
        <taxon>Pseudomonadati</taxon>
        <taxon>Pseudomonadota</taxon>
        <taxon>Alphaproteobacteria</taxon>
        <taxon>Sphingomonadales</taxon>
        <taxon>Sphingomonadaceae</taxon>
        <taxon>Novosphingobium</taxon>
    </lineage>
</organism>
<evidence type="ECO:0000313" key="1">
    <source>
        <dbReference type="EMBL" id="GGB93244.1"/>
    </source>
</evidence>
<keyword evidence="2" id="KW-1185">Reference proteome</keyword>
<dbReference type="AlphaFoldDB" id="A0A916TRQ4"/>